<dbReference type="SUPFAM" id="SSF50324">
    <property type="entry name" value="Inorganic pyrophosphatase"/>
    <property type="match status" value="1"/>
</dbReference>
<dbReference type="GO" id="GO:0005737">
    <property type="term" value="C:cytoplasm"/>
    <property type="evidence" value="ECO:0007669"/>
    <property type="project" value="UniProtKB-SubCell"/>
</dbReference>
<evidence type="ECO:0000256" key="4">
    <source>
        <dbReference type="ARBA" id="ARBA00022801"/>
    </source>
</evidence>
<organism evidence="8 9">
    <name type="scientific">Capsulimonas corticalis</name>
    <dbReference type="NCBI Taxonomy" id="2219043"/>
    <lineage>
        <taxon>Bacteria</taxon>
        <taxon>Bacillati</taxon>
        <taxon>Armatimonadota</taxon>
        <taxon>Armatimonadia</taxon>
        <taxon>Capsulimonadales</taxon>
        <taxon>Capsulimonadaceae</taxon>
        <taxon>Capsulimonas</taxon>
    </lineage>
</organism>
<feature type="binding site" evidence="7">
    <location>
        <position position="69"/>
    </location>
    <ligand>
        <name>Mg(2+)</name>
        <dbReference type="ChEBI" id="CHEBI:18420"/>
        <label>1</label>
    </ligand>
</feature>
<dbReference type="KEGG" id="ccot:CCAX7_008320"/>
<dbReference type="InterPro" id="IPR036649">
    <property type="entry name" value="Pyrophosphatase_sf"/>
</dbReference>
<keyword evidence="4 7" id="KW-0378">Hydrolase</keyword>
<comment type="similarity">
    <text evidence="7">Belongs to the PPase family.</text>
</comment>
<evidence type="ECO:0000256" key="2">
    <source>
        <dbReference type="ARBA" id="ARBA00022490"/>
    </source>
</evidence>
<dbReference type="Gene3D" id="3.90.80.10">
    <property type="entry name" value="Inorganic pyrophosphatase"/>
    <property type="match status" value="1"/>
</dbReference>
<feature type="binding site" evidence="7">
    <location>
        <position position="64"/>
    </location>
    <ligand>
        <name>Mg(2+)</name>
        <dbReference type="ChEBI" id="CHEBI:18420"/>
        <label>1</label>
    </ligand>
</feature>
<evidence type="ECO:0000256" key="1">
    <source>
        <dbReference type="ARBA" id="ARBA00001946"/>
    </source>
</evidence>
<reference evidence="8 9" key="1">
    <citation type="journal article" date="2019" name="Int. J. Syst. Evol. Microbiol.">
        <title>Capsulimonas corticalis gen. nov., sp. nov., an aerobic capsulated bacterium, of a novel bacterial order, Capsulimonadales ord. nov., of the class Armatimonadia of the phylum Armatimonadetes.</title>
        <authorList>
            <person name="Li J."/>
            <person name="Kudo C."/>
            <person name="Tonouchi A."/>
        </authorList>
    </citation>
    <scope>NUCLEOTIDE SEQUENCE [LARGE SCALE GENOMIC DNA]</scope>
    <source>
        <strain evidence="8 9">AX-7</strain>
    </source>
</reference>
<dbReference type="InterPro" id="IPR008162">
    <property type="entry name" value="Pyrophosphatase"/>
</dbReference>
<feature type="binding site" evidence="7">
    <location>
        <position position="69"/>
    </location>
    <ligand>
        <name>Mg(2+)</name>
        <dbReference type="ChEBI" id="CHEBI:18420"/>
        <label>2</label>
    </ligand>
</feature>
<feature type="binding site" evidence="7">
    <location>
        <position position="101"/>
    </location>
    <ligand>
        <name>Mg(2+)</name>
        <dbReference type="ChEBI" id="CHEBI:18420"/>
        <label>1</label>
    </ligand>
</feature>
<evidence type="ECO:0000256" key="7">
    <source>
        <dbReference type="HAMAP-Rule" id="MF_00209"/>
    </source>
</evidence>
<dbReference type="EC" id="3.6.1.1" evidence="7"/>
<dbReference type="FunFam" id="3.90.80.10:FF:000003">
    <property type="entry name" value="Inorganic pyrophosphatase"/>
    <property type="match status" value="1"/>
</dbReference>
<keyword evidence="5 7" id="KW-0460">Magnesium</keyword>
<keyword evidence="3 7" id="KW-0479">Metal-binding</keyword>
<dbReference type="Pfam" id="PF00719">
    <property type="entry name" value="Pyrophosphatase"/>
    <property type="match status" value="1"/>
</dbReference>
<feature type="binding site" evidence="7">
    <location>
        <position position="54"/>
    </location>
    <ligand>
        <name>substrate</name>
    </ligand>
</feature>
<evidence type="ECO:0000256" key="6">
    <source>
        <dbReference type="ARBA" id="ARBA00047820"/>
    </source>
</evidence>
<dbReference type="EMBL" id="AP025739">
    <property type="protein sequence ID" value="BDI28781.1"/>
    <property type="molecule type" value="Genomic_DNA"/>
</dbReference>
<feature type="binding site" evidence="7">
    <location>
        <position position="42"/>
    </location>
    <ligand>
        <name>substrate</name>
    </ligand>
</feature>
<comment type="cofactor">
    <cofactor evidence="1 7">
        <name>Mg(2+)</name>
        <dbReference type="ChEBI" id="CHEBI:18420"/>
    </cofactor>
</comment>
<dbReference type="CDD" id="cd00412">
    <property type="entry name" value="pyrophosphatase"/>
    <property type="match status" value="1"/>
</dbReference>
<dbReference type="OrthoDB" id="5187599at2"/>
<feature type="binding site" evidence="7">
    <location>
        <position position="138"/>
    </location>
    <ligand>
        <name>substrate</name>
    </ligand>
</feature>
<evidence type="ECO:0000256" key="3">
    <source>
        <dbReference type="ARBA" id="ARBA00022723"/>
    </source>
</evidence>
<dbReference type="AlphaFoldDB" id="A0A402CTX6"/>
<proteinExistence type="inferred from homology"/>
<comment type="function">
    <text evidence="7">Catalyzes the hydrolysis of inorganic pyrophosphate (PPi) forming two phosphate ions.</text>
</comment>
<dbReference type="Proteomes" id="UP000287394">
    <property type="component" value="Chromosome"/>
</dbReference>
<evidence type="ECO:0000313" key="9">
    <source>
        <dbReference type="Proteomes" id="UP000287394"/>
    </source>
</evidence>
<sequence>MIKSEMKPHLQGNSVNALIEIPRGSKNKYEWDEEMGGVALSRVLYQSVAYPAEYGFIPGTIAEDGDALDVVVLIDQPTFPGCIMRVRPIGILRLRQEGERDDKVLCVAVADPLYAETFDIDDIPSHRLLEIRHFFATYTELEGREVEVGDWEDAKAAMEEIHECLLPEYRAEA</sequence>
<dbReference type="HAMAP" id="MF_00209">
    <property type="entry name" value="Inorganic_PPase"/>
    <property type="match status" value="1"/>
</dbReference>
<comment type="subcellular location">
    <subcellularLocation>
        <location evidence="7">Cytoplasm</location>
    </subcellularLocation>
</comment>
<keyword evidence="2 7" id="KW-0963">Cytoplasm</keyword>
<comment type="catalytic activity">
    <reaction evidence="6 7">
        <text>diphosphate + H2O = 2 phosphate + H(+)</text>
        <dbReference type="Rhea" id="RHEA:24576"/>
        <dbReference type="ChEBI" id="CHEBI:15377"/>
        <dbReference type="ChEBI" id="CHEBI:15378"/>
        <dbReference type="ChEBI" id="CHEBI:33019"/>
        <dbReference type="ChEBI" id="CHEBI:43474"/>
        <dbReference type="EC" id="3.6.1.1"/>
    </reaction>
</comment>
<accession>A0A402CTX6</accession>
<dbReference type="PANTHER" id="PTHR10286">
    <property type="entry name" value="INORGANIC PYROPHOSPHATASE"/>
    <property type="match status" value="1"/>
</dbReference>
<protein>
    <recommendedName>
        <fullName evidence="7">Inorganic pyrophosphatase</fullName>
        <ecNumber evidence="7">3.6.1.1</ecNumber>
    </recommendedName>
    <alternativeName>
        <fullName evidence="7">Pyrophosphate phospho-hydrolase</fullName>
        <shortName evidence="7">PPase</shortName>
    </alternativeName>
</protein>
<dbReference type="GO" id="GO:0006796">
    <property type="term" value="P:phosphate-containing compound metabolic process"/>
    <property type="evidence" value="ECO:0007669"/>
    <property type="project" value="InterPro"/>
</dbReference>
<name>A0A402CTX6_9BACT</name>
<evidence type="ECO:0000313" key="8">
    <source>
        <dbReference type="EMBL" id="BDI28781.1"/>
    </source>
</evidence>
<comment type="subunit">
    <text evidence="7">Homohexamer.</text>
</comment>
<keyword evidence="9" id="KW-1185">Reference proteome</keyword>
<evidence type="ECO:0000256" key="5">
    <source>
        <dbReference type="ARBA" id="ARBA00022842"/>
    </source>
</evidence>
<feature type="binding site" evidence="7">
    <location>
        <position position="28"/>
    </location>
    <ligand>
        <name>substrate</name>
    </ligand>
</feature>
<gene>
    <name evidence="7" type="primary">ppa</name>
    <name evidence="8" type="ORF">CCAX7_008320</name>
</gene>
<dbReference type="GO" id="GO:0004427">
    <property type="term" value="F:inorganic diphosphate phosphatase activity"/>
    <property type="evidence" value="ECO:0007669"/>
    <property type="project" value="UniProtKB-UniRule"/>
</dbReference>
<dbReference type="GO" id="GO:0000287">
    <property type="term" value="F:magnesium ion binding"/>
    <property type="evidence" value="ECO:0007669"/>
    <property type="project" value="UniProtKB-UniRule"/>
</dbReference>
<dbReference type="RefSeq" id="WP_119320841.1">
    <property type="nucleotide sequence ID" value="NZ_AP025739.1"/>
</dbReference>